<comment type="similarity">
    <text evidence="1 7">Belongs to the TRAFAC class translation factor GTPase superfamily. Classic translation factor GTPase family. EF-Tu/EF-1A subfamily.</text>
</comment>
<dbReference type="SUPFAM" id="SSF50447">
    <property type="entry name" value="Translation proteins"/>
    <property type="match status" value="1"/>
</dbReference>
<dbReference type="FunFam" id="3.40.50.300:FF:000003">
    <property type="entry name" value="Elongation factor Tu"/>
    <property type="match status" value="1"/>
</dbReference>
<dbReference type="EMBL" id="MEWA01000010">
    <property type="protein sequence ID" value="OGC70054.1"/>
    <property type="molecule type" value="Genomic_DNA"/>
</dbReference>
<feature type="binding site" evidence="7">
    <location>
        <begin position="80"/>
        <end position="84"/>
    </location>
    <ligand>
        <name>GTP</name>
        <dbReference type="ChEBI" id="CHEBI:37565"/>
    </ligand>
</feature>
<dbReference type="InterPro" id="IPR004161">
    <property type="entry name" value="EFTu-like_2"/>
</dbReference>
<dbReference type="Pfam" id="PF03144">
    <property type="entry name" value="GTP_EFTU_D2"/>
    <property type="match status" value="1"/>
</dbReference>
<dbReference type="InterPro" id="IPR009000">
    <property type="entry name" value="Transl_B-barrel_sf"/>
</dbReference>
<evidence type="ECO:0000256" key="1">
    <source>
        <dbReference type="ARBA" id="ARBA00007249"/>
    </source>
</evidence>
<evidence type="ECO:0000256" key="2">
    <source>
        <dbReference type="ARBA" id="ARBA00022741"/>
    </source>
</evidence>
<dbReference type="SUPFAM" id="SSF52540">
    <property type="entry name" value="P-loop containing nucleoside triphosphate hydrolases"/>
    <property type="match status" value="1"/>
</dbReference>
<dbReference type="PANTHER" id="PTHR43721:SF22">
    <property type="entry name" value="ELONGATION FACTOR TU, MITOCHONDRIAL"/>
    <property type="match status" value="1"/>
</dbReference>
<sequence length="393" mass="42951">MAAEFVRNKEHLNIGTIGHVDHGKTTLTSAITKVLASKGLSQYYAFENIDKAPEERERGITINITHVEYETEKRHYAHIDAPGHADYIKNMITGAAQMDGAILVVSAPDGPMPQTREHILLAKQVNVPAIVVFMNKCDMVQDPEILDLVEMEVRELLTKYQFPGDEVPVIRGSALKAIEGDAGAVESIMKLMDAVDTYVPTPVRDLDKPFLMPIEDVFSISGRGTVVTGRIDRGVVKVNDEVEIVGIKDTTKTVVTGVEMFKKSMQEGQAGDNVGILLRGIERAGVERGQVLAKTGSVKPHTEFDAQVYVLSKEEGGRHKAFFSGYRPQFYLRTTDVTGEITLPDGVEMVMPGDDVNLKVKLITPVALEEGLRFAIREGGHTVGAGVVTKITA</sequence>
<dbReference type="Proteomes" id="UP000179113">
    <property type="component" value="Unassembled WGS sequence"/>
</dbReference>
<evidence type="ECO:0000256" key="4">
    <source>
        <dbReference type="ARBA" id="ARBA00022917"/>
    </source>
</evidence>
<keyword evidence="5 7" id="KW-0342">GTP-binding</keyword>
<dbReference type="InterPro" id="IPR004541">
    <property type="entry name" value="Transl_elong_EFTu/EF1A_bac/org"/>
</dbReference>
<comment type="subunit">
    <text evidence="7">Monomer.</text>
</comment>
<dbReference type="CDD" id="cd03697">
    <property type="entry name" value="EFTU_II"/>
    <property type="match status" value="1"/>
</dbReference>
<dbReference type="Gene3D" id="3.40.50.300">
    <property type="entry name" value="P-loop containing nucleotide triphosphate hydrolases"/>
    <property type="match status" value="1"/>
</dbReference>
<evidence type="ECO:0000313" key="9">
    <source>
        <dbReference type="EMBL" id="OGC70054.1"/>
    </source>
</evidence>
<keyword evidence="3 7" id="KW-0251">Elongation factor</keyword>
<dbReference type="PROSITE" id="PS51722">
    <property type="entry name" value="G_TR_2"/>
    <property type="match status" value="1"/>
</dbReference>
<dbReference type="InterPro" id="IPR027417">
    <property type="entry name" value="P-loop_NTPase"/>
</dbReference>
<dbReference type="NCBIfam" id="TIGR00231">
    <property type="entry name" value="small_GTP"/>
    <property type="match status" value="1"/>
</dbReference>
<evidence type="ECO:0000259" key="8">
    <source>
        <dbReference type="PROSITE" id="PS51722"/>
    </source>
</evidence>
<comment type="function">
    <text evidence="7">GTP hydrolase that promotes the GTP-dependent binding of aminoacyl-tRNA to the A-site of ribosomes during protein biosynthesis.</text>
</comment>
<organism evidence="9 10">
    <name type="scientific">candidate division WWE3 bacterium RIFOXYC1_FULL_39_7</name>
    <dbReference type="NCBI Taxonomy" id="1802643"/>
    <lineage>
        <taxon>Bacteria</taxon>
        <taxon>Katanobacteria</taxon>
    </lineage>
</organism>
<feature type="domain" description="Tr-type G" evidence="8">
    <location>
        <begin position="9"/>
        <end position="203"/>
    </location>
</feature>
<dbReference type="InterPro" id="IPR031157">
    <property type="entry name" value="G_TR_CS"/>
</dbReference>
<dbReference type="GO" id="GO:0000287">
    <property type="term" value="F:magnesium ion binding"/>
    <property type="evidence" value="ECO:0007669"/>
    <property type="project" value="UniProtKB-UniRule"/>
</dbReference>
<proteinExistence type="inferred from homology"/>
<evidence type="ECO:0000256" key="7">
    <source>
        <dbReference type="HAMAP-Rule" id="MF_00118"/>
    </source>
</evidence>
<dbReference type="NCBIfam" id="TIGR00485">
    <property type="entry name" value="EF-Tu"/>
    <property type="match status" value="1"/>
</dbReference>
<dbReference type="InterPro" id="IPR050055">
    <property type="entry name" value="EF-Tu_GTPase"/>
</dbReference>
<dbReference type="CDD" id="cd03707">
    <property type="entry name" value="EFTU_III"/>
    <property type="match status" value="1"/>
</dbReference>
<dbReference type="FunFam" id="2.40.30.10:FF:000001">
    <property type="entry name" value="Elongation factor Tu"/>
    <property type="match status" value="1"/>
</dbReference>
<dbReference type="PRINTS" id="PR00315">
    <property type="entry name" value="ELONGATNFCT"/>
</dbReference>
<dbReference type="EC" id="3.6.5.3" evidence="7"/>
<accession>A0A1F4WKV2</accession>
<dbReference type="NCBIfam" id="NF009372">
    <property type="entry name" value="PRK12735.1"/>
    <property type="match status" value="1"/>
</dbReference>
<dbReference type="GO" id="GO:0005525">
    <property type="term" value="F:GTP binding"/>
    <property type="evidence" value="ECO:0007669"/>
    <property type="project" value="UniProtKB-UniRule"/>
</dbReference>
<dbReference type="InterPro" id="IPR004160">
    <property type="entry name" value="Transl_elong_EFTu/EF1A_C"/>
</dbReference>
<dbReference type="SUPFAM" id="SSF50465">
    <property type="entry name" value="EF-Tu/eEF-1alpha/eIF2-gamma C-terminal domain"/>
    <property type="match status" value="1"/>
</dbReference>
<dbReference type="Pfam" id="PF00009">
    <property type="entry name" value="GTP_EFTU"/>
    <property type="match status" value="1"/>
</dbReference>
<dbReference type="PANTHER" id="PTHR43721">
    <property type="entry name" value="ELONGATION FACTOR TU-RELATED"/>
    <property type="match status" value="1"/>
</dbReference>
<dbReference type="Gene3D" id="2.40.30.10">
    <property type="entry name" value="Translation factors"/>
    <property type="match status" value="2"/>
</dbReference>
<keyword evidence="4 7" id="KW-0648">Protein biosynthesis</keyword>
<dbReference type="HAMAP" id="MF_00118_B">
    <property type="entry name" value="EF_Tu_B"/>
    <property type="match status" value="1"/>
</dbReference>
<protein>
    <recommendedName>
        <fullName evidence="6 7">Elongation factor Tu</fullName>
        <shortName evidence="7">EF-Tu</shortName>
        <ecNumber evidence="7">3.6.5.3</ecNumber>
    </recommendedName>
</protein>
<comment type="caution">
    <text evidence="9">The sequence shown here is derived from an EMBL/GenBank/DDBJ whole genome shotgun (WGS) entry which is preliminary data.</text>
</comment>
<reference evidence="9 10" key="1">
    <citation type="journal article" date="2016" name="Nat. Commun.">
        <title>Thousands of microbial genomes shed light on interconnected biogeochemical processes in an aquifer system.</title>
        <authorList>
            <person name="Anantharaman K."/>
            <person name="Brown C.T."/>
            <person name="Hug L.A."/>
            <person name="Sharon I."/>
            <person name="Castelle C.J."/>
            <person name="Probst A.J."/>
            <person name="Thomas B.C."/>
            <person name="Singh A."/>
            <person name="Wilkins M.J."/>
            <person name="Karaoz U."/>
            <person name="Brodie E.L."/>
            <person name="Williams K.H."/>
            <person name="Hubbard S.S."/>
            <person name="Banfield J.F."/>
        </authorList>
    </citation>
    <scope>NUCLEOTIDE SEQUENCE [LARGE SCALE GENOMIC DNA]</scope>
</reference>
<evidence type="ECO:0000256" key="6">
    <source>
        <dbReference type="ARBA" id="ARBA00029554"/>
    </source>
</evidence>
<keyword evidence="7" id="KW-0963">Cytoplasm</keyword>
<feature type="binding site" evidence="7">
    <location>
        <begin position="18"/>
        <end position="25"/>
    </location>
    <ligand>
        <name>GTP</name>
        <dbReference type="ChEBI" id="CHEBI:37565"/>
    </ligand>
</feature>
<dbReference type="InterPro" id="IPR005225">
    <property type="entry name" value="Small_GTP-bd"/>
</dbReference>
<keyword evidence="7" id="KW-0378">Hydrolase</keyword>
<keyword evidence="7" id="KW-0479">Metal-binding</keyword>
<dbReference type="InterPro" id="IPR041709">
    <property type="entry name" value="EF-Tu_GTP-bd"/>
</dbReference>
<dbReference type="NCBIfam" id="NF009373">
    <property type="entry name" value="PRK12736.1"/>
    <property type="match status" value="1"/>
</dbReference>
<comment type="catalytic activity">
    <reaction evidence="7">
        <text>GTP + H2O = GDP + phosphate + H(+)</text>
        <dbReference type="Rhea" id="RHEA:19669"/>
        <dbReference type="ChEBI" id="CHEBI:15377"/>
        <dbReference type="ChEBI" id="CHEBI:15378"/>
        <dbReference type="ChEBI" id="CHEBI:37565"/>
        <dbReference type="ChEBI" id="CHEBI:43474"/>
        <dbReference type="ChEBI" id="CHEBI:58189"/>
        <dbReference type="EC" id="3.6.5.3"/>
    </reaction>
</comment>
<feature type="binding site" evidence="7">
    <location>
        <begin position="135"/>
        <end position="138"/>
    </location>
    <ligand>
        <name>GTP</name>
        <dbReference type="ChEBI" id="CHEBI:37565"/>
    </ligand>
</feature>
<name>A0A1F4WKV2_UNCKA</name>
<dbReference type="PROSITE" id="PS00301">
    <property type="entry name" value="G_TR_1"/>
    <property type="match status" value="1"/>
</dbReference>
<dbReference type="AlphaFoldDB" id="A0A1F4WKV2"/>
<keyword evidence="7" id="KW-0460">Magnesium</keyword>
<dbReference type="GO" id="GO:0003746">
    <property type="term" value="F:translation elongation factor activity"/>
    <property type="evidence" value="ECO:0007669"/>
    <property type="project" value="UniProtKB-UniRule"/>
</dbReference>
<comment type="subcellular location">
    <subcellularLocation>
        <location evidence="7">Cytoplasm</location>
    </subcellularLocation>
</comment>
<feature type="binding site" evidence="7">
    <location>
        <position position="25"/>
    </location>
    <ligand>
        <name>Mg(2+)</name>
        <dbReference type="ChEBI" id="CHEBI:18420"/>
    </ligand>
</feature>
<dbReference type="NCBIfam" id="NF000766">
    <property type="entry name" value="PRK00049.1"/>
    <property type="match status" value="1"/>
</dbReference>
<dbReference type="InterPro" id="IPR009001">
    <property type="entry name" value="Transl_elong_EF1A/Init_IF2_C"/>
</dbReference>
<dbReference type="InterPro" id="IPR033720">
    <property type="entry name" value="EFTU_2"/>
</dbReference>
<evidence type="ECO:0000256" key="5">
    <source>
        <dbReference type="ARBA" id="ARBA00023134"/>
    </source>
</evidence>
<dbReference type="CDD" id="cd01884">
    <property type="entry name" value="EF_Tu"/>
    <property type="match status" value="1"/>
</dbReference>
<keyword evidence="2 7" id="KW-0547">Nucleotide-binding</keyword>
<dbReference type="Pfam" id="PF03143">
    <property type="entry name" value="GTP_EFTU_D3"/>
    <property type="match status" value="1"/>
</dbReference>
<evidence type="ECO:0000313" key="10">
    <source>
        <dbReference type="Proteomes" id="UP000179113"/>
    </source>
</evidence>
<dbReference type="GO" id="GO:0005829">
    <property type="term" value="C:cytosol"/>
    <property type="evidence" value="ECO:0007669"/>
    <property type="project" value="TreeGrafter"/>
</dbReference>
<dbReference type="InterPro" id="IPR000795">
    <property type="entry name" value="T_Tr_GTP-bd_dom"/>
</dbReference>
<evidence type="ECO:0000256" key="3">
    <source>
        <dbReference type="ARBA" id="ARBA00022768"/>
    </source>
</evidence>
<dbReference type="GO" id="GO:0003924">
    <property type="term" value="F:GTPase activity"/>
    <property type="evidence" value="ECO:0007669"/>
    <property type="project" value="UniProtKB-UniRule"/>
</dbReference>
<gene>
    <name evidence="7" type="primary">tuf</name>
    <name evidence="9" type="ORF">A2415_00455</name>
</gene>